<feature type="compositionally biased region" description="Low complexity" evidence="1">
    <location>
        <begin position="56"/>
        <end position="69"/>
    </location>
</feature>
<dbReference type="EMBL" id="JAERWK010000026">
    <property type="protein sequence ID" value="MBM9469440.1"/>
    <property type="molecule type" value="Genomic_DNA"/>
</dbReference>
<feature type="domain" description="Peptidoglycan binding-like" evidence="2">
    <location>
        <begin position="255"/>
        <end position="316"/>
    </location>
</feature>
<keyword evidence="4" id="KW-1185">Reference proteome</keyword>
<evidence type="ECO:0000259" key="2">
    <source>
        <dbReference type="Pfam" id="PF01471"/>
    </source>
</evidence>
<protein>
    <submittedName>
        <fullName evidence="3">Peptidoglycan-binding protein</fullName>
    </submittedName>
</protein>
<comment type="caution">
    <text evidence="3">The sequence shown here is derived from an EMBL/GenBank/DDBJ whole genome shotgun (WGS) entry which is preliminary data.</text>
</comment>
<evidence type="ECO:0000313" key="3">
    <source>
        <dbReference type="EMBL" id="MBM9469440.1"/>
    </source>
</evidence>
<dbReference type="Pfam" id="PF01471">
    <property type="entry name" value="PG_binding_1"/>
    <property type="match status" value="1"/>
</dbReference>
<dbReference type="AlphaFoldDB" id="A0A938YBI1"/>
<evidence type="ECO:0000256" key="1">
    <source>
        <dbReference type="SAM" id="MobiDB-lite"/>
    </source>
</evidence>
<organism evidence="3 4">
    <name type="scientific">Nakamurella leprariae</name>
    <dbReference type="NCBI Taxonomy" id="2803911"/>
    <lineage>
        <taxon>Bacteria</taxon>
        <taxon>Bacillati</taxon>
        <taxon>Actinomycetota</taxon>
        <taxon>Actinomycetes</taxon>
        <taxon>Nakamurellales</taxon>
        <taxon>Nakamurellaceae</taxon>
        <taxon>Nakamurella</taxon>
    </lineage>
</organism>
<feature type="compositionally biased region" description="Low complexity" evidence="1">
    <location>
        <begin position="82"/>
        <end position="112"/>
    </location>
</feature>
<evidence type="ECO:0000313" key="4">
    <source>
        <dbReference type="Proteomes" id="UP000663792"/>
    </source>
</evidence>
<dbReference type="InterPro" id="IPR002477">
    <property type="entry name" value="Peptidoglycan-bd-like"/>
</dbReference>
<dbReference type="Gene3D" id="1.10.101.10">
    <property type="entry name" value="PGBD-like superfamily/PGBD"/>
    <property type="match status" value="1"/>
</dbReference>
<name>A0A938YBI1_9ACTN</name>
<dbReference type="SUPFAM" id="SSF47090">
    <property type="entry name" value="PGBD-like"/>
    <property type="match status" value="1"/>
</dbReference>
<sequence>MARLRASVPRDRARPARRVARPVLAGLLAVLVTGGLAACGTQTPGQARPASTAPVGSSTTSSSEGGSTSRTPDPSGQGGRLTVTTPAPPTVRTTTTGPTSTGETPPTTESTTVDPGQPDERQSIAGVPRQDIACGSGYVVQLASATDLGEFGRRIDDLREQYQVPDGARWGETSASCDIFSSDGNAYVLWSGPYPEPYAGCPDRVAGPADAFIKLAAPEQATAPLITCLCPADTSDPALLPLLDAVGLQHVWIGELQRILVSRLGYDIDLGPDPTLGLTSSWGWYTSATAAAVQEYQTDSGLPVTGVVDRSVWSALQLDVC</sequence>
<dbReference type="InterPro" id="IPR036366">
    <property type="entry name" value="PGBDSf"/>
</dbReference>
<dbReference type="Proteomes" id="UP000663792">
    <property type="component" value="Unassembled WGS sequence"/>
</dbReference>
<dbReference type="InterPro" id="IPR036365">
    <property type="entry name" value="PGBD-like_sf"/>
</dbReference>
<dbReference type="RefSeq" id="WP_205262400.1">
    <property type="nucleotide sequence ID" value="NZ_JAERWK010000026.1"/>
</dbReference>
<reference evidence="3" key="1">
    <citation type="submission" date="2021-01" db="EMBL/GenBank/DDBJ databases">
        <title>YIM 132084 draft genome.</title>
        <authorList>
            <person name="An D."/>
        </authorList>
    </citation>
    <scope>NUCLEOTIDE SEQUENCE</scope>
    <source>
        <strain evidence="3">YIM 132084</strain>
    </source>
</reference>
<proteinExistence type="predicted"/>
<accession>A0A938YBI1</accession>
<gene>
    <name evidence="3" type="ORF">JL106_19310</name>
</gene>
<feature type="region of interest" description="Disordered" evidence="1">
    <location>
        <begin position="41"/>
        <end position="123"/>
    </location>
</feature>